<evidence type="ECO:0000256" key="4">
    <source>
        <dbReference type="ARBA" id="ARBA00023172"/>
    </source>
</evidence>
<evidence type="ECO:0000313" key="8">
    <source>
        <dbReference type="EMBL" id="SKA21042.1"/>
    </source>
</evidence>
<dbReference type="Proteomes" id="UP000190061">
    <property type="component" value="Unassembled WGS sequence"/>
</dbReference>
<accession>A0A1T4RYK4</accession>
<dbReference type="GO" id="GO:0006310">
    <property type="term" value="P:DNA recombination"/>
    <property type="evidence" value="ECO:0007669"/>
    <property type="project" value="UniProtKB-KW"/>
</dbReference>
<dbReference type="EMBL" id="FUXP01000008">
    <property type="protein sequence ID" value="SKA14924.1"/>
    <property type="molecule type" value="Genomic_DNA"/>
</dbReference>
<evidence type="ECO:0000256" key="1">
    <source>
        <dbReference type="ARBA" id="ARBA00009277"/>
    </source>
</evidence>
<evidence type="ECO:0000313" key="9">
    <source>
        <dbReference type="Proteomes" id="UP000190061"/>
    </source>
</evidence>
<keyword evidence="4" id="KW-0233">DNA recombination</keyword>
<dbReference type="NCBIfam" id="NF033546">
    <property type="entry name" value="transpos_IS21"/>
    <property type="match status" value="1"/>
</dbReference>
<dbReference type="InterPro" id="IPR012337">
    <property type="entry name" value="RNaseH-like_sf"/>
</dbReference>
<feature type="domain" description="Integrase catalytic" evidence="6">
    <location>
        <begin position="113"/>
        <end position="293"/>
    </location>
</feature>
<dbReference type="Pfam" id="PF13384">
    <property type="entry name" value="HTH_23"/>
    <property type="match status" value="1"/>
</dbReference>
<dbReference type="InterPro" id="IPR036397">
    <property type="entry name" value="RNaseH_sf"/>
</dbReference>
<dbReference type="GO" id="GO:0015074">
    <property type="term" value="P:DNA integration"/>
    <property type="evidence" value="ECO:0007669"/>
    <property type="project" value="InterPro"/>
</dbReference>
<gene>
    <name evidence="7" type="ORF">SAMN02745674_02173</name>
    <name evidence="8" type="ORF">SAMN02745674_02443</name>
</gene>
<evidence type="ECO:0000256" key="2">
    <source>
        <dbReference type="ARBA" id="ARBA00022578"/>
    </source>
</evidence>
<dbReference type="GO" id="GO:0003677">
    <property type="term" value="F:DNA binding"/>
    <property type="evidence" value="ECO:0007669"/>
    <property type="project" value="UniProtKB-KW"/>
</dbReference>
<name>A0A1T4RYK4_9GAMM</name>
<proteinExistence type="inferred from homology"/>
<dbReference type="InterPro" id="IPR017894">
    <property type="entry name" value="HTH_IS21_transposase_type"/>
</dbReference>
<sequence>MLTQEEAMEVRVLARQGKGVREIARDLGISRNTVRRYLRGAEAQYAPRPKRATKLAPYEDYIRARLAAAHPDVIPATVLLRELSEQGYTGGISQLKAFMAPLRRAPSDPVVRFETAPGEQMQADFTTVRRGRDRLVAFVATLGYSRTTYVRFGDDESFPAWEAGLVGAFDYFGGVPQHVLFDNAKPVLLDRDVYGPGRHRWNPQMLALAEQCAFTPRVCRPYRARTKGKVERFNSYLKGSFVVPLATTLRSGGLVLDVQTANREVRRWLDQVANRRTHGTTKARPCDLLVHERQHLQPLPGGVMMRGMPPALAARVLPFPSIQHPLSVYGELMEATA</sequence>
<dbReference type="RefSeq" id="WP_078758737.1">
    <property type="nucleotide sequence ID" value="NZ_FUXP01000008.1"/>
</dbReference>
<keyword evidence="3" id="KW-0238">DNA-binding</keyword>
<comment type="similarity">
    <text evidence="1">Belongs to the transposase IS21/IS408/IS1162 family.</text>
</comment>
<evidence type="ECO:0000256" key="3">
    <source>
        <dbReference type="ARBA" id="ARBA00023125"/>
    </source>
</evidence>
<dbReference type="SUPFAM" id="SSF53098">
    <property type="entry name" value="Ribonuclease H-like"/>
    <property type="match status" value="1"/>
</dbReference>
<feature type="domain" description="HTH IS21-type" evidence="5">
    <location>
        <begin position="5"/>
        <end position="66"/>
    </location>
</feature>
<dbReference type="PANTHER" id="PTHR35004">
    <property type="entry name" value="TRANSPOSASE RV3428C-RELATED"/>
    <property type="match status" value="1"/>
</dbReference>
<keyword evidence="9" id="KW-1185">Reference proteome</keyword>
<dbReference type="AlphaFoldDB" id="A0A1T4RYK4"/>
<evidence type="ECO:0000313" key="7">
    <source>
        <dbReference type="EMBL" id="SKA14924.1"/>
    </source>
</evidence>
<evidence type="ECO:0000259" key="6">
    <source>
        <dbReference type="PROSITE" id="PS50994"/>
    </source>
</evidence>
<dbReference type="EMBL" id="FUXP01000012">
    <property type="protein sequence ID" value="SKA21042.1"/>
    <property type="molecule type" value="Genomic_DNA"/>
</dbReference>
<dbReference type="Gene3D" id="1.10.10.60">
    <property type="entry name" value="Homeodomain-like"/>
    <property type="match status" value="1"/>
</dbReference>
<reference evidence="8 9" key="1">
    <citation type="submission" date="2017-02" db="EMBL/GenBank/DDBJ databases">
        <authorList>
            <person name="Peterson S.W."/>
        </authorList>
    </citation>
    <scope>NUCLEOTIDE SEQUENCE [LARGE SCALE GENOMIC DNA]</scope>
    <source>
        <strain evidence="8 9">DSM 21749</strain>
    </source>
</reference>
<dbReference type="Pfam" id="PF00665">
    <property type="entry name" value="rve"/>
    <property type="match status" value="1"/>
</dbReference>
<dbReference type="PROSITE" id="PS50994">
    <property type="entry name" value="INTEGRASE"/>
    <property type="match status" value="1"/>
</dbReference>
<dbReference type="OrthoDB" id="2065409at2"/>
<dbReference type="PROSITE" id="PS50531">
    <property type="entry name" value="HTH_IS21"/>
    <property type="match status" value="1"/>
</dbReference>
<protein>
    <submittedName>
        <fullName evidence="8">Transposase</fullName>
    </submittedName>
</protein>
<keyword evidence="2" id="KW-0815">Transposition</keyword>
<dbReference type="InterPro" id="IPR001584">
    <property type="entry name" value="Integrase_cat-core"/>
</dbReference>
<evidence type="ECO:0000259" key="5">
    <source>
        <dbReference type="PROSITE" id="PS50531"/>
    </source>
</evidence>
<dbReference type="GO" id="GO:0032196">
    <property type="term" value="P:transposition"/>
    <property type="evidence" value="ECO:0007669"/>
    <property type="project" value="UniProtKB-KW"/>
</dbReference>
<dbReference type="Gene3D" id="3.30.420.10">
    <property type="entry name" value="Ribonuclease H-like superfamily/Ribonuclease H"/>
    <property type="match status" value="1"/>
</dbReference>
<dbReference type="STRING" id="1122188.SAMN02745674_02173"/>
<organism evidence="8 9">
    <name type="scientific">Lysobacter spongiicola DSM 21749</name>
    <dbReference type="NCBI Taxonomy" id="1122188"/>
    <lineage>
        <taxon>Bacteria</taxon>
        <taxon>Pseudomonadati</taxon>
        <taxon>Pseudomonadota</taxon>
        <taxon>Gammaproteobacteria</taxon>
        <taxon>Lysobacterales</taxon>
        <taxon>Lysobacteraceae</taxon>
        <taxon>Novilysobacter</taxon>
    </lineage>
</organism>
<dbReference type="PANTHER" id="PTHR35004:SF6">
    <property type="entry name" value="TRANSPOSASE"/>
    <property type="match status" value="1"/>
</dbReference>